<organism evidence="1 2">
    <name type="scientific">Stutzerimonas kunmingensis</name>
    <dbReference type="NCBI Taxonomy" id="1211807"/>
    <lineage>
        <taxon>Bacteria</taxon>
        <taxon>Pseudomonadati</taxon>
        <taxon>Pseudomonadota</taxon>
        <taxon>Gammaproteobacteria</taxon>
        <taxon>Pseudomonadales</taxon>
        <taxon>Pseudomonadaceae</taxon>
        <taxon>Stutzerimonas</taxon>
    </lineage>
</organism>
<evidence type="ECO:0000313" key="2">
    <source>
        <dbReference type="Proteomes" id="UP001138989"/>
    </source>
</evidence>
<comment type="caution">
    <text evidence="1">The sequence shown here is derived from an EMBL/GenBank/DDBJ whole genome shotgun (WGS) entry which is preliminary data.</text>
</comment>
<evidence type="ECO:0000313" key="1">
    <source>
        <dbReference type="EMBL" id="MCD1607688.1"/>
    </source>
</evidence>
<accession>A0A9X1SPB5</accession>
<keyword evidence="2" id="KW-1185">Reference proteome</keyword>
<dbReference type="Proteomes" id="UP001138989">
    <property type="component" value="Unassembled WGS sequence"/>
</dbReference>
<protein>
    <submittedName>
        <fullName evidence="1">Uncharacterized protein</fullName>
    </submittedName>
</protein>
<sequence length="716" mass="81261">MPMISYLASTFEKQTITNLVRECFGYDFPDIFRKDQVDYLFNYLRILGAQSVLLEHSYVDKDYLEDFSRYYVKRFGNDGHRCARLHFFSSKVDHRHITSILESGARAGKAISALNNEYLGFVVLKPLPRTFIGKTCLKVMPDERSSEKDKKRLARTYKVDLFGIPLTVNSIAFQEQDKVVAACATTAIWVALHCLTWRQPRSIPSCSEITINAINHIPDSSNSFPSKQLSNKQILRSLDIEGLRYHAESTEAPDRADFLQSVVAHTDSSLPIILSGEVFNDATAKEACVADISQQKMPPGSAVSLDHAAPRRALSSRGGHAICIVGYKIDEEEQVLYVHDDRLGPYARAKLVELADYELLKSMDVRDQKWALGLQKMSECGQYWEEPHELIVPLFAVVPSEKKARLPYVYVHETCRLIEQMLLDELEGQMSDCELKWRTSLREISSIRCEILNHSAARRVNHEGSVGRVTNAQYEQWLADKLALLTGGFARLQWESTLEYQGVPLFTVLFDASEIPQGDAVSAIYVKDITIGNVVLDVFRTKDPDKIEANSGHFLQSFIRHLTAEKSSRLDYLDQTYGTPRAPRNIRESEFPEGKIKLNETLETFYEPKCKTLREKFPRFAKKEVANLIWAITVDGDLLVAEEYDNRGHPSITGFKSARIAGEIRHCHVEGWLSINAESGRYSRDYANPAAFLVNAKARFERYFPGEKFKTAGEKP</sequence>
<reference evidence="1" key="1">
    <citation type="submission" date="2021-08" db="EMBL/GenBank/DDBJ databases">
        <title>Isolation and characterization of neutrophilic mixotrophic iron-oxidizing bacteria from deep-sea hydrothermal vents.</title>
        <authorList>
            <person name="He Y."/>
        </authorList>
    </citation>
    <scope>NUCLEOTIDE SEQUENCE</scope>
    <source>
        <strain evidence="1">IOP_13</strain>
    </source>
</reference>
<dbReference type="AlphaFoldDB" id="A0A9X1SPB5"/>
<name>A0A9X1SPB5_9GAMM</name>
<dbReference type="EMBL" id="JAINWF010000003">
    <property type="protein sequence ID" value="MCD1607688.1"/>
    <property type="molecule type" value="Genomic_DNA"/>
</dbReference>
<proteinExistence type="predicted"/>
<gene>
    <name evidence="1" type="ORF">K7H17_07370</name>
</gene>